<keyword evidence="4" id="KW-1185">Reference proteome</keyword>
<evidence type="ECO:0000313" key="4">
    <source>
        <dbReference type="Proteomes" id="UP000548867"/>
    </source>
</evidence>
<comment type="caution">
    <text evidence="3">The sequence shown here is derived from an EMBL/GenBank/DDBJ whole genome shotgun (WGS) entry which is preliminary data.</text>
</comment>
<evidence type="ECO:0000256" key="1">
    <source>
        <dbReference type="SAM" id="SignalP"/>
    </source>
</evidence>
<dbReference type="PANTHER" id="PTHR30336:SF20">
    <property type="entry name" value="DUF218 DOMAIN-CONTAINING PROTEIN"/>
    <property type="match status" value="1"/>
</dbReference>
<dbReference type="CDD" id="cd06259">
    <property type="entry name" value="YdcF-like"/>
    <property type="match status" value="1"/>
</dbReference>
<dbReference type="PANTHER" id="PTHR30336">
    <property type="entry name" value="INNER MEMBRANE PROTEIN, PROBABLE PERMEASE"/>
    <property type="match status" value="1"/>
</dbReference>
<reference evidence="3 4" key="1">
    <citation type="submission" date="2020-08" db="EMBL/GenBank/DDBJ databases">
        <title>Genomic Encyclopedia of Type Strains, Phase IV (KMG-IV): sequencing the most valuable type-strain genomes for metagenomic binning, comparative biology and taxonomic classification.</title>
        <authorList>
            <person name="Goeker M."/>
        </authorList>
    </citation>
    <scope>NUCLEOTIDE SEQUENCE [LARGE SCALE GENOMIC DNA]</scope>
    <source>
        <strain evidence="3 4">DSM 27057</strain>
    </source>
</reference>
<dbReference type="InterPro" id="IPR003848">
    <property type="entry name" value="DUF218"/>
</dbReference>
<sequence length="418" mass="44381">MRWLAGLCAVLLLAPQVSLAASNRAAPAIQTAAAQPLARRIVPLMQDLAQAPGWRAALRADTDMQALAAERAARVASAGDCAPQPACLAQGWMWSEADRDRVSAALRRIGADRARLAALVGGRMRPSRLYASHAELDDPAMLDAAWREAAAGLNHIIAVYALGEKPRYPVIDSMIFDPRDAAYPALLESHTAVTLAEGSGDDTVFDPALRYAMGLLAANERANAAEYLPLSSGLNAPAFAALRVMKQAAHPYSAILVFGHGPEDPVSHTGVLGHLRLRLAAAQLAKGAAPVILLSGGRVHPNRTGYNEAVEMRQELISLYGVSPARIVIEPHARHTTTNLRNCARLLLAAPFAQGKPALLVTDPATHAYIGGEGFAARNRAELGYEPGRVSAGPDALSLRFVPDAHSFHVDPQDPLDP</sequence>
<organism evidence="3 4">
    <name type="scientific">Novosphingobium sediminicola</name>
    <dbReference type="NCBI Taxonomy" id="563162"/>
    <lineage>
        <taxon>Bacteria</taxon>
        <taxon>Pseudomonadati</taxon>
        <taxon>Pseudomonadota</taxon>
        <taxon>Alphaproteobacteria</taxon>
        <taxon>Sphingomonadales</taxon>
        <taxon>Sphingomonadaceae</taxon>
        <taxon>Novosphingobium</taxon>
    </lineage>
</organism>
<dbReference type="AlphaFoldDB" id="A0A7W6CH07"/>
<proteinExistence type="predicted"/>
<dbReference type="Proteomes" id="UP000548867">
    <property type="component" value="Unassembled WGS sequence"/>
</dbReference>
<evidence type="ECO:0000259" key="2">
    <source>
        <dbReference type="Pfam" id="PF02698"/>
    </source>
</evidence>
<keyword evidence="1" id="KW-0732">Signal</keyword>
<gene>
    <name evidence="3" type="ORF">GGR38_000542</name>
</gene>
<evidence type="ECO:0000313" key="3">
    <source>
        <dbReference type="EMBL" id="MBB3953615.1"/>
    </source>
</evidence>
<feature type="chain" id="PRO_5030896945" description="DUF218 domain-containing protein" evidence="1">
    <location>
        <begin position="21"/>
        <end position="418"/>
    </location>
</feature>
<protein>
    <recommendedName>
        <fullName evidence="2">DUF218 domain-containing protein</fullName>
    </recommendedName>
</protein>
<name>A0A7W6CH07_9SPHN</name>
<feature type="signal peptide" evidence="1">
    <location>
        <begin position="1"/>
        <end position="20"/>
    </location>
</feature>
<dbReference type="InterPro" id="IPR014729">
    <property type="entry name" value="Rossmann-like_a/b/a_fold"/>
</dbReference>
<dbReference type="InterPro" id="IPR051599">
    <property type="entry name" value="Cell_Envelope_Assoc"/>
</dbReference>
<accession>A0A7W6CH07</accession>
<dbReference type="EMBL" id="JACIDX010000002">
    <property type="protein sequence ID" value="MBB3953615.1"/>
    <property type="molecule type" value="Genomic_DNA"/>
</dbReference>
<feature type="domain" description="DUF218" evidence="2">
    <location>
        <begin position="254"/>
        <end position="365"/>
    </location>
</feature>
<dbReference type="Gene3D" id="3.40.50.620">
    <property type="entry name" value="HUPs"/>
    <property type="match status" value="1"/>
</dbReference>
<dbReference type="GO" id="GO:0005886">
    <property type="term" value="C:plasma membrane"/>
    <property type="evidence" value="ECO:0007669"/>
    <property type="project" value="TreeGrafter"/>
</dbReference>
<dbReference type="Pfam" id="PF02698">
    <property type="entry name" value="DUF218"/>
    <property type="match status" value="1"/>
</dbReference>